<dbReference type="AlphaFoldDB" id="A0A645I5Q9"/>
<reference evidence="1" key="1">
    <citation type="submission" date="2019-08" db="EMBL/GenBank/DDBJ databases">
        <authorList>
            <person name="Kucharzyk K."/>
            <person name="Murdoch R.W."/>
            <person name="Higgins S."/>
            <person name="Loffler F."/>
        </authorList>
    </citation>
    <scope>NUCLEOTIDE SEQUENCE</scope>
</reference>
<protein>
    <submittedName>
        <fullName evidence="1">Uncharacterized protein</fullName>
    </submittedName>
</protein>
<gene>
    <name evidence="1" type="ORF">SDC9_191294</name>
</gene>
<organism evidence="1">
    <name type="scientific">bioreactor metagenome</name>
    <dbReference type="NCBI Taxonomy" id="1076179"/>
    <lineage>
        <taxon>unclassified sequences</taxon>
        <taxon>metagenomes</taxon>
        <taxon>ecological metagenomes</taxon>
    </lineage>
</organism>
<name>A0A645I5Q9_9ZZZZ</name>
<proteinExistence type="predicted"/>
<evidence type="ECO:0000313" key="1">
    <source>
        <dbReference type="EMBL" id="MPN43734.1"/>
    </source>
</evidence>
<accession>A0A645I5Q9</accession>
<sequence length="67" mass="7379">MAGGVAVAVCGTPRQRERAFLEFTKILHTQNAGDVMIGFKVSQAQRIIGMAPVRIRIDVDVPFSIFF</sequence>
<dbReference type="EMBL" id="VSSQ01102323">
    <property type="protein sequence ID" value="MPN43734.1"/>
    <property type="molecule type" value="Genomic_DNA"/>
</dbReference>
<comment type="caution">
    <text evidence="1">The sequence shown here is derived from an EMBL/GenBank/DDBJ whole genome shotgun (WGS) entry which is preliminary data.</text>
</comment>